<gene>
    <name evidence="1" type="ORF">GMARGA_LOCUS38896</name>
</gene>
<keyword evidence="2" id="KW-1185">Reference proteome</keyword>
<evidence type="ECO:0000313" key="2">
    <source>
        <dbReference type="Proteomes" id="UP000789901"/>
    </source>
</evidence>
<evidence type="ECO:0000313" key="1">
    <source>
        <dbReference type="EMBL" id="CAG8847880.1"/>
    </source>
</evidence>
<dbReference type="EMBL" id="CAJVQB010089686">
    <property type="protein sequence ID" value="CAG8847880.1"/>
    <property type="molecule type" value="Genomic_DNA"/>
</dbReference>
<comment type="caution">
    <text evidence="1">The sequence shown here is derived from an EMBL/GenBank/DDBJ whole genome shotgun (WGS) entry which is preliminary data.</text>
</comment>
<organism evidence="1 2">
    <name type="scientific">Gigaspora margarita</name>
    <dbReference type="NCBI Taxonomy" id="4874"/>
    <lineage>
        <taxon>Eukaryota</taxon>
        <taxon>Fungi</taxon>
        <taxon>Fungi incertae sedis</taxon>
        <taxon>Mucoromycota</taxon>
        <taxon>Glomeromycotina</taxon>
        <taxon>Glomeromycetes</taxon>
        <taxon>Diversisporales</taxon>
        <taxon>Gigasporaceae</taxon>
        <taxon>Gigaspora</taxon>
    </lineage>
</organism>
<reference evidence="1 2" key="1">
    <citation type="submission" date="2021-06" db="EMBL/GenBank/DDBJ databases">
        <authorList>
            <person name="Kallberg Y."/>
            <person name="Tangrot J."/>
            <person name="Rosling A."/>
        </authorList>
    </citation>
    <scope>NUCLEOTIDE SEQUENCE [LARGE SCALE GENOMIC DNA]</scope>
    <source>
        <strain evidence="1 2">120-4 pot B 10/14</strain>
    </source>
</reference>
<feature type="non-terminal residue" evidence="1">
    <location>
        <position position="78"/>
    </location>
</feature>
<dbReference type="Proteomes" id="UP000789901">
    <property type="component" value="Unassembled WGS sequence"/>
</dbReference>
<accession>A0ABN7X5L3</accession>
<protein>
    <submittedName>
        <fullName evidence="1">34122_t:CDS:1</fullName>
    </submittedName>
</protein>
<name>A0ABN7X5L3_GIGMA</name>
<feature type="non-terminal residue" evidence="1">
    <location>
        <position position="1"/>
    </location>
</feature>
<proteinExistence type="predicted"/>
<sequence length="78" mass="9169">YMTLSSRLLEQKTVEINLKVNFELEKCNYLTLALDRWFFAKWKDYSKISQTEIFIANEIKTIIKTISINKFAGIVTDS</sequence>